<feature type="compositionally biased region" description="Gly residues" evidence="2">
    <location>
        <begin position="816"/>
        <end position="825"/>
    </location>
</feature>
<evidence type="ECO:0000256" key="1">
    <source>
        <dbReference type="SAM" id="Coils"/>
    </source>
</evidence>
<feature type="compositionally biased region" description="Low complexity" evidence="2">
    <location>
        <begin position="826"/>
        <end position="836"/>
    </location>
</feature>
<name>A0AAN6P902_9PEZI</name>
<organism evidence="3 4">
    <name type="scientific">Parachaetomium inaequale</name>
    <dbReference type="NCBI Taxonomy" id="2588326"/>
    <lineage>
        <taxon>Eukaryota</taxon>
        <taxon>Fungi</taxon>
        <taxon>Dikarya</taxon>
        <taxon>Ascomycota</taxon>
        <taxon>Pezizomycotina</taxon>
        <taxon>Sordariomycetes</taxon>
        <taxon>Sordariomycetidae</taxon>
        <taxon>Sordariales</taxon>
        <taxon>Chaetomiaceae</taxon>
        <taxon>Parachaetomium</taxon>
    </lineage>
</organism>
<gene>
    <name evidence="3" type="ORF">C8A01DRAFT_49516</name>
</gene>
<evidence type="ECO:0000313" key="3">
    <source>
        <dbReference type="EMBL" id="KAK4033976.1"/>
    </source>
</evidence>
<protein>
    <recommendedName>
        <fullName evidence="5">Ubiquitin interaction domain-containing protein</fullName>
    </recommendedName>
</protein>
<feature type="compositionally biased region" description="Polar residues" evidence="2">
    <location>
        <begin position="674"/>
        <end position="694"/>
    </location>
</feature>
<dbReference type="GO" id="GO:0005634">
    <property type="term" value="C:nucleus"/>
    <property type="evidence" value="ECO:0007669"/>
    <property type="project" value="TreeGrafter"/>
</dbReference>
<feature type="region of interest" description="Disordered" evidence="2">
    <location>
        <begin position="565"/>
        <end position="589"/>
    </location>
</feature>
<feature type="compositionally biased region" description="Low complexity" evidence="2">
    <location>
        <begin position="724"/>
        <end position="737"/>
    </location>
</feature>
<dbReference type="PANTHER" id="PTHR39597:SF1">
    <property type="entry name" value="UBA DOMAIN-CONTAINING PROTEIN RUP1"/>
    <property type="match status" value="1"/>
</dbReference>
<evidence type="ECO:0008006" key="5">
    <source>
        <dbReference type="Google" id="ProtNLM"/>
    </source>
</evidence>
<feature type="coiled-coil region" evidence="1">
    <location>
        <begin position="483"/>
        <end position="510"/>
    </location>
</feature>
<proteinExistence type="predicted"/>
<dbReference type="Proteomes" id="UP001303115">
    <property type="component" value="Unassembled WGS sequence"/>
</dbReference>
<dbReference type="EMBL" id="MU854500">
    <property type="protein sequence ID" value="KAK4033976.1"/>
    <property type="molecule type" value="Genomic_DNA"/>
</dbReference>
<feature type="region of interest" description="Disordered" evidence="2">
    <location>
        <begin position="813"/>
        <end position="862"/>
    </location>
</feature>
<dbReference type="InterPro" id="IPR055335">
    <property type="entry name" value="Ucp6/RUP1"/>
</dbReference>
<feature type="region of interest" description="Disordered" evidence="2">
    <location>
        <begin position="96"/>
        <end position="115"/>
    </location>
</feature>
<dbReference type="GO" id="GO:0005829">
    <property type="term" value="C:cytosol"/>
    <property type="evidence" value="ECO:0007669"/>
    <property type="project" value="TreeGrafter"/>
</dbReference>
<dbReference type="GO" id="GO:0016579">
    <property type="term" value="P:protein deubiquitination"/>
    <property type="evidence" value="ECO:0007669"/>
    <property type="project" value="TreeGrafter"/>
</dbReference>
<accession>A0AAN6P902</accession>
<sequence>MAFNGAAASSEQAQLVEEITGFGDRAVIIKALQGNHGNVDKVVNEFYEGGPDKFRRTYGLWDESAFSSGREGEDTSGTNPNLRSFAIQPPVIYGTEPTSFYGAPSRPPSRANNRSPISRLIDAASAQYTTDTPSNRQEEEDQLQRAINESLSASGVQSPDAFPPPPPPLPQQSGVTTNNWESSAQFGPANRPDYDPDEWAMVRLGNQETDPDPTLRARKEGASVFLRCRKTNAWEKHRLGALLTIFQQIPAVRNALLQTGEAPGYGYGNKSDWWRGEAIVVPGQPDPDGWVNDPTPSWSDEVHRLMAFLELTERSYGTADVLTRARHPETHETGDPEKDFFQNFSESRPSEDTLGIRETLISSVEVVSLDNFSPQVQIPETFYIDRYMKHNGHKLQALQMEMVALLKAYDASIRKEEELIKWVNPQTNKAYDRRVLIKASVRRCQEKMTKIRHRAFWRKHVQAPAEGEGEYYLADHAGEPSLLPEEAKLIAHYESKIQQLEAQVVEMERVMNELIIPERRAIHEVNRKMSSLLTVPSTDEKWNPTHKYTLRGVVNEMNTVYQRMRGPVSESEATPTEDAPASGEERWWKTSFKTEDNTVEHTPVPYETVLREACATGCLPILVYATDKAMEQDNLPLPDALRTFVRLDNRHFKQELSQSDRLGHKRGAGAAGDGSQSKRLQRSSSMDSMDTNHASAGDFDDDMRDAPFDNDSMFGVGASGGRGRATTPNRAAAAATGQDESIPDLVDIAPPSGTMTSPPSYENYIEIEAGVSPALALAQVSLQDLKSRGGSPPKAHEMLERPNTPFLARLNSGTNNTGGGGGVGVNGTAQTAAAATVDEEEPLIDLSDPHDAGPKTRVVNGV</sequence>
<keyword evidence="1" id="KW-0175">Coiled coil</keyword>
<comment type="caution">
    <text evidence="3">The sequence shown here is derived from an EMBL/GenBank/DDBJ whole genome shotgun (WGS) entry which is preliminary data.</text>
</comment>
<evidence type="ECO:0000313" key="4">
    <source>
        <dbReference type="Proteomes" id="UP001303115"/>
    </source>
</evidence>
<keyword evidence="4" id="KW-1185">Reference proteome</keyword>
<dbReference type="PANTHER" id="PTHR39597">
    <property type="entry name" value="UBA DOMAIN-CONTAINING PROTEIN RUP1"/>
    <property type="match status" value="1"/>
</dbReference>
<feature type="compositionally biased region" description="Pro residues" evidence="2">
    <location>
        <begin position="161"/>
        <end position="170"/>
    </location>
</feature>
<evidence type="ECO:0000256" key="2">
    <source>
        <dbReference type="SAM" id="MobiDB-lite"/>
    </source>
</evidence>
<feature type="region of interest" description="Disordered" evidence="2">
    <location>
        <begin position="655"/>
        <end position="738"/>
    </location>
</feature>
<reference evidence="4" key="1">
    <citation type="journal article" date="2023" name="Mol. Phylogenet. Evol.">
        <title>Genome-scale phylogeny and comparative genomics of the fungal order Sordariales.</title>
        <authorList>
            <person name="Hensen N."/>
            <person name="Bonometti L."/>
            <person name="Westerberg I."/>
            <person name="Brannstrom I.O."/>
            <person name="Guillou S."/>
            <person name="Cros-Aarteil S."/>
            <person name="Calhoun S."/>
            <person name="Haridas S."/>
            <person name="Kuo A."/>
            <person name="Mondo S."/>
            <person name="Pangilinan J."/>
            <person name="Riley R."/>
            <person name="LaButti K."/>
            <person name="Andreopoulos B."/>
            <person name="Lipzen A."/>
            <person name="Chen C."/>
            <person name="Yan M."/>
            <person name="Daum C."/>
            <person name="Ng V."/>
            <person name="Clum A."/>
            <person name="Steindorff A."/>
            <person name="Ohm R.A."/>
            <person name="Martin F."/>
            <person name="Silar P."/>
            <person name="Natvig D.O."/>
            <person name="Lalanne C."/>
            <person name="Gautier V."/>
            <person name="Ament-Velasquez S.L."/>
            <person name="Kruys A."/>
            <person name="Hutchinson M.I."/>
            <person name="Powell A.J."/>
            <person name="Barry K."/>
            <person name="Miller A.N."/>
            <person name="Grigoriev I.V."/>
            <person name="Debuchy R."/>
            <person name="Gladieux P."/>
            <person name="Hiltunen Thoren M."/>
            <person name="Johannesson H."/>
        </authorList>
    </citation>
    <scope>NUCLEOTIDE SEQUENCE [LARGE SCALE GENOMIC DNA]</scope>
    <source>
        <strain evidence="4">CBS 284.82</strain>
    </source>
</reference>
<feature type="region of interest" description="Disordered" evidence="2">
    <location>
        <begin position="153"/>
        <end position="197"/>
    </location>
</feature>
<dbReference type="AlphaFoldDB" id="A0AAN6P902"/>
<feature type="compositionally biased region" description="Polar residues" evidence="2">
    <location>
        <begin position="171"/>
        <end position="185"/>
    </location>
</feature>